<reference evidence="1 2" key="1">
    <citation type="submission" date="2017-11" db="EMBL/GenBank/DDBJ databases">
        <title>Bradyrhizobium forestalis sp. nov., an efficient nitrogen-fixing bacterium isolated from nodules of forest legume species in the Amazon.</title>
        <authorList>
            <person name="Costa E.M."/>
            <person name="Guimaraes A."/>
            <person name="Carvalho T.S."/>
            <person name="Rodrigues T.L."/>
            <person name="Ribeiro P.R.A."/>
            <person name="Lebbe L."/>
            <person name="Willems A."/>
            <person name="Moreira F.M.S."/>
        </authorList>
    </citation>
    <scope>NUCLEOTIDE SEQUENCE [LARGE SCALE GENOMIC DNA]</scope>
    <source>
        <strain evidence="1 2">INPA54B</strain>
    </source>
</reference>
<dbReference type="OrthoDB" id="9922541at2"/>
<keyword evidence="2" id="KW-1185">Reference proteome</keyword>
<protein>
    <submittedName>
        <fullName evidence="1">Uncharacterized protein</fullName>
    </submittedName>
</protein>
<evidence type="ECO:0000313" key="1">
    <source>
        <dbReference type="EMBL" id="PJG51266.1"/>
    </source>
</evidence>
<proteinExistence type="predicted"/>
<dbReference type="Proteomes" id="UP000231194">
    <property type="component" value="Unassembled WGS sequence"/>
</dbReference>
<accession>A0A2M8R0B4</accession>
<sequence length="59" mass="6289">MTDAIDAKSDVLDERELDCVSGGIKGALAGVCKKDEGTSGQNDPAQMFQQILQQLTQGY</sequence>
<evidence type="ECO:0000313" key="2">
    <source>
        <dbReference type="Proteomes" id="UP000231194"/>
    </source>
</evidence>
<organism evidence="1 2">
    <name type="scientific">Bradyrhizobium forestalis</name>
    <dbReference type="NCBI Taxonomy" id="1419263"/>
    <lineage>
        <taxon>Bacteria</taxon>
        <taxon>Pseudomonadati</taxon>
        <taxon>Pseudomonadota</taxon>
        <taxon>Alphaproteobacteria</taxon>
        <taxon>Hyphomicrobiales</taxon>
        <taxon>Nitrobacteraceae</taxon>
        <taxon>Bradyrhizobium</taxon>
    </lineage>
</organism>
<dbReference type="EMBL" id="PGVG01000040">
    <property type="protein sequence ID" value="PJG51266.1"/>
    <property type="molecule type" value="Genomic_DNA"/>
</dbReference>
<comment type="caution">
    <text evidence="1">The sequence shown here is derived from an EMBL/GenBank/DDBJ whole genome shotgun (WGS) entry which is preliminary data.</text>
</comment>
<gene>
    <name evidence="1" type="ORF">CVM73_32135</name>
</gene>
<dbReference type="AlphaFoldDB" id="A0A2M8R0B4"/>
<dbReference type="RefSeq" id="WP_100235763.1">
    <property type="nucleotide sequence ID" value="NZ_PGVG01000040.1"/>
</dbReference>
<name>A0A2M8R0B4_9BRAD</name>